<proteinExistence type="predicted"/>
<name>A0A9P7ZH44_9HYPO</name>
<evidence type="ECO:0000256" key="1">
    <source>
        <dbReference type="SAM" id="MobiDB-lite"/>
    </source>
</evidence>
<dbReference type="EMBL" id="MU251265">
    <property type="protein sequence ID" value="KAG9251979.1"/>
    <property type="molecule type" value="Genomic_DNA"/>
</dbReference>
<dbReference type="RefSeq" id="XP_046115903.1">
    <property type="nucleotide sequence ID" value="XM_046258572.1"/>
</dbReference>
<reference evidence="2" key="1">
    <citation type="journal article" date="2021" name="IMA Fungus">
        <title>Genomic characterization of three marine fungi, including Emericellopsis atlantica sp. nov. with signatures of a generalist lifestyle and marine biomass degradation.</title>
        <authorList>
            <person name="Hagestad O.C."/>
            <person name="Hou L."/>
            <person name="Andersen J.H."/>
            <person name="Hansen E.H."/>
            <person name="Altermark B."/>
            <person name="Li C."/>
            <person name="Kuhnert E."/>
            <person name="Cox R.J."/>
            <person name="Crous P.W."/>
            <person name="Spatafora J.W."/>
            <person name="Lail K."/>
            <person name="Amirebrahimi M."/>
            <person name="Lipzen A."/>
            <person name="Pangilinan J."/>
            <person name="Andreopoulos W."/>
            <person name="Hayes R.D."/>
            <person name="Ng V."/>
            <person name="Grigoriev I.V."/>
            <person name="Jackson S.A."/>
            <person name="Sutton T.D.S."/>
            <person name="Dobson A.D.W."/>
            <person name="Rama T."/>
        </authorList>
    </citation>
    <scope>NUCLEOTIDE SEQUENCE</scope>
    <source>
        <strain evidence="2">TS7</strain>
    </source>
</reference>
<accession>A0A9P7ZH44</accession>
<organism evidence="2 3">
    <name type="scientific">Emericellopsis atlantica</name>
    <dbReference type="NCBI Taxonomy" id="2614577"/>
    <lineage>
        <taxon>Eukaryota</taxon>
        <taxon>Fungi</taxon>
        <taxon>Dikarya</taxon>
        <taxon>Ascomycota</taxon>
        <taxon>Pezizomycotina</taxon>
        <taxon>Sordariomycetes</taxon>
        <taxon>Hypocreomycetidae</taxon>
        <taxon>Hypocreales</taxon>
        <taxon>Bionectriaceae</taxon>
        <taxon>Emericellopsis</taxon>
    </lineage>
</organism>
<sequence length="187" mass="20320">MIEGRPLPVMAHGEAILGFRWCRTDARRPQNDAPNGARAASEDGGVLGPVNHHHQPGSFLGRVLRLSLALLVVVLVLLLDDVVVRGWIMEAGSVVSERRHTSLGSSDWPRSSMSLSAFGSWRMGSSSGSRQLPLGPQDQENSPQSQALIPRLFSGSSAVAFPPTRRQAKTSTESSSHQRFWLLECSN</sequence>
<dbReference type="AlphaFoldDB" id="A0A9P7ZH44"/>
<feature type="compositionally biased region" description="Polar residues" evidence="1">
    <location>
        <begin position="138"/>
        <end position="147"/>
    </location>
</feature>
<comment type="caution">
    <text evidence="2">The sequence shown here is derived from an EMBL/GenBank/DDBJ whole genome shotgun (WGS) entry which is preliminary data.</text>
</comment>
<dbReference type="GeneID" id="70289475"/>
<gene>
    <name evidence="2" type="ORF">F5Z01DRAFT_259713</name>
</gene>
<keyword evidence="3" id="KW-1185">Reference proteome</keyword>
<feature type="region of interest" description="Disordered" evidence="1">
    <location>
        <begin position="122"/>
        <end position="147"/>
    </location>
</feature>
<evidence type="ECO:0000313" key="2">
    <source>
        <dbReference type="EMBL" id="KAG9251979.1"/>
    </source>
</evidence>
<protein>
    <submittedName>
        <fullName evidence="2">Uncharacterized protein</fullName>
    </submittedName>
</protein>
<evidence type="ECO:0000313" key="3">
    <source>
        <dbReference type="Proteomes" id="UP000887229"/>
    </source>
</evidence>
<feature type="region of interest" description="Disordered" evidence="1">
    <location>
        <begin position="28"/>
        <end position="50"/>
    </location>
</feature>
<dbReference type="Proteomes" id="UP000887229">
    <property type="component" value="Unassembled WGS sequence"/>
</dbReference>